<dbReference type="GO" id="GO:0003700">
    <property type="term" value="F:DNA-binding transcription factor activity"/>
    <property type="evidence" value="ECO:0007669"/>
    <property type="project" value="InterPro"/>
</dbReference>
<dbReference type="SUPFAM" id="SSF46785">
    <property type="entry name" value="Winged helix' DNA-binding domain"/>
    <property type="match status" value="1"/>
</dbReference>
<proteinExistence type="predicted"/>
<dbReference type="KEGG" id="span:AWL63_04655"/>
<dbReference type="PANTHER" id="PTHR33164">
    <property type="entry name" value="TRANSCRIPTIONAL REGULATOR, MARR FAMILY"/>
    <property type="match status" value="1"/>
</dbReference>
<dbReference type="Gene3D" id="1.10.10.10">
    <property type="entry name" value="Winged helix-like DNA-binding domain superfamily/Winged helix DNA-binding domain"/>
    <property type="match status" value="1"/>
</dbReference>
<protein>
    <recommendedName>
        <fullName evidence="1">HTH marR-type domain-containing protein</fullName>
    </recommendedName>
</protein>
<dbReference type="RefSeq" id="WP_069203939.1">
    <property type="nucleotide sequence ID" value="NZ_CP014168.1"/>
</dbReference>
<dbReference type="InterPro" id="IPR039422">
    <property type="entry name" value="MarR/SlyA-like"/>
</dbReference>
<dbReference type="AlphaFoldDB" id="A0A1B3Z7G5"/>
<organism evidence="2 3">
    <name type="scientific">Sphingomonas panacis</name>
    <dbReference type="NCBI Taxonomy" id="1560345"/>
    <lineage>
        <taxon>Bacteria</taxon>
        <taxon>Pseudomonadati</taxon>
        <taxon>Pseudomonadota</taxon>
        <taxon>Alphaproteobacteria</taxon>
        <taxon>Sphingomonadales</taxon>
        <taxon>Sphingomonadaceae</taxon>
        <taxon>Sphingomonas</taxon>
    </lineage>
</organism>
<dbReference type="STRING" id="1560345.AWL63_04655"/>
<gene>
    <name evidence="2" type="ORF">AWL63_04655</name>
</gene>
<dbReference type="InterPro" id="IPR036388">
    <property type="entry name" value="WH-like_DNA-bd_sf"/>
</dbReference>
<dbReference type="GO" id="GO:0006950">
    <property type="term" value="P:response to stress"/>
    <property type="evidence" value="ECO:0007669"/>
    <property type="project" value="TreeGrafter"/>
</dbReference>
<evidence type="ECO:0000313" key="3">
    <source>
        <dbReference type="Proteomes" id="UP000094256"/>
    </source>
</evidence>
<dbReference type="Pfam" id="PF12802">
    <property type="entry name" value="MarR_2"/>
    <property type="match status" value="1"/>
</dbReference>
<dbReference type="Proteomes" id="UP000094256">
    <property type="component" value="Chromosome"/>
</dbReference>
<feature type="domain" description="HTH marR-type" evidence="1">
    <location>
        <begin position="34"/>
        <end position="135"/>
    </location>
</feature>
<evidence type="ECO:0000313" key="2">
    <source>
        <dbReference type="EMBL" id="AOH83365.1"/>
    </source>
</evidence>
<name>A0A1B3Z7G5_9SPHN</name>
<sequence length="151" mass="16204">MEAANEPTLQDSISDRLGYVLRRASGVMMGALGVALAEIGLRPVEATILILVGANTGCTQSEISRLLGIKRANMVPLMAGLVNKRLIERYPVDGRSFALSLSLEGVAQRDAADAIMLAHERRFEALFSGQDIEALRVALARIAQLDTAAQE</sequence>
<dbReference type="SMART" id="SM00347">
    <property type="entry name" value="HTH_MARR"/>
    <property type="match status" value="1"/>
</dbReference>
<accession>A0A1B3Z7G5</accession>
<dbReference type="InterPro" id="IPR000835">
    <property type="entry name" value="HTH_MarR-typ"/>
</dbReference>
<dbReference type="EMBL" id="CP014168">
    <property type="protein sequence ID" value="AOH83365.1"/>
    <property type="molecule type" value="Genomic_DNA"/>
</dbReference>
<reference evidence="2 3" key="1">
    <citation type="submission" date="2016-01" db="EMBL/GenBank/DDBJ databases">
        <title>Complete genome and mega plasmid sequence of Sphingomonas panacis DCY99 elicits systemic resistance in rice to Xanthomonas oryzae.</title>
        <authorList>
            <person name="Kim Y.J."/>
            <person name="Yang D.C."/>
            <person name="Sing P."/>
        </authorList>
    </citation>
    <scope>NUCLEOTIDE SEQUENCE [LARGE SCALE GENOMIC DNA]</scope>
    <source>
        <strain evidence="2 3">DCY99</strain>
    </source>
</reference>
<dbReference type="InterPro" id="IPR036390">
    <property type="entry name" value="WH_DNA-bd_sf"/>
</dbReference>
<evidence type="ECO:0000259" key="1">
    <source>
        <dbReference type="SMART" id="SM00347"/>
    </source>
</evidence>
<keyword evidence="3" id="KW-1185">Reference proteome</keyword>
<dbReference type="PANTHER" id="PTHR33164:SF89">
    <property type="entry name" value="MARR FAMILY REGULATORY PROTEIN"/>
    <property type="match status" value="1"/>
</dbReference>